<evidence type="ECO:0000313" key="2">
    <source>
        <dbReference type="Proteomes" id="UP000267536"/>
    </source>
</evidence>
<dbReference type="RefSeq" id="WP_123927092.1">
    <property type="nucleotide sequence ID" value="NZ_JBPSDP010000004.1"/>
</dbReference>
<proteinExistence type="predicted"/>
<gene>
    <name evidence="1" type="ORF">EF294_06615</name>
</gene>
<keyword evidence="2" id="KW-1185">Reference proteome</keyword>
<dbReference type="Pfam" id="PF04250">
    <property type="entry name" value="DUF429"/>
    <property type="match status" value="1"/>
</dbReference>
<accession>A0A3N4H0A4</accession>
<evidence type="ECO:0000313" key="1">
    <source>
        <dbReference type="EMBL" id="RPA64781.1"/>
    </source>
</evidence>
<name>A0A3N4H0A4_9ACTN</name>
<sequence length="246" mass="26447">MTRTAGVDLAAAPRSTAVAVIDWSADVVRLVELVTPADDATIRTLVAGSARVGIDSPFGWPEEFVEFVVAHRRGATPTGSGLDAIERRRRLAFRRTDRYLVEHGLGRPLSVSADQIAHVAFRCAGLLADLDVVDRVDGWAVEAYPAGALRHWGLRSRGYKRAGNRESLAGLVSALQDAAGWLDLGDHHALMCGDDNAFDAVVTALIARAAQLGHTRLPDDADRSVALREGWIHIPECSLEALRSSG</sequence>
<dbReference type="InterPro" id="IPR007362">
    <property type="entry name" value="DUF429"/>
</dbReference>
<reference evidence="1 2" key="1">
    <citation type="submission" date="2018-11" db="EMBL/GenBank/DDBJ databases">
        <title>Draft genome sequence of Gordonia sp. RS15-1S isolated from rice stems.</title>
        <authorList>
            <person name="Muangham S."/>
        </authorList>
    </citation>
    <scope>NUCLEOTIDE SEQUENCE [LARGE SCALE GENOMIC DNA]</scope>
    <source>
        <strain evidence="1 2">RS15-1S</strain>
    </source>
</reference>
<organism evidence="1 2">
    <name type="scientific">Gordonia oryzae</name>
    <dbReference type="NCBI Taxonomy" id="2487349"/>
    <lineage>
        <taxon>Bacteria</taxon>
        <taxon>Bacillati</taxon>
        <taxon>Actinomycetota</taxon>
        <taxon>Actinomycetes</taxon>
        <taxon>Mycobacteriales</taxon>
        <taxon>Gordoniaceae</taxon>
        <taxon>Gordonia</taxon>
    </lineage>
</organism>
<dbReference type="AlphaFoldDB" id="A0A3N4H0A4"/>
<dbReference type="EMBL" id="RKMH01000004">
    <property type="protein sequence ID" value="RPA64781.1"/>
    <property type="molecule type" value="Genomic_DNA"/>
</dbReference>
<protein>
    <submittedName>
        <fullName evidence="1">DUF429 domain-containing protein</fullName>
    </submittedName>
</protein>
<comment type="caution">
    <text evidence="1">The sequence shown here is derived from an EMBL/GenBank/DDBJ whole genome shotgun (WGS) entry which is preliminary data.</text>
</comment>
<dbReference type="OrthoDB" id="4870479at2"/>
<dbReference type="Proteomes" id="UP000267536">
    <property type="component" value="Unassembled WGS sequence"/>
</dbReference>